<name>A0A1Q5UIT3_9EURO</name>
<protein>
    <submittedName>
        <fullName evidence="1">Uncharacterized protein</fullName>
    </submittedName>
</protein>
<sequence length="192" mass="21364">MTYIRVHNAGDDSTKSPTSTLLQPQAGIKLTNQLSYLLNKERNELMKYELAIPTTTTSSHIVATMLSTKPVITSKSSLPVLRQNQQSIRVVGYRCIGFGQCGIICERLGIAYVVKLARPMYKKGLWAGFKPTSLSEKHSNKTVSLGCISDLDVNSQNSYRLILPFAILTYILIKCSILDFQCCYLPALWGKP</sequence>
<organism evidence="1 2">
    <name type="scientific">Penicillium subrubescens</name>
    <dbReference type="NCBI Taxonomy" id="1316194"/>
    <lineage>
        <taxon>Eukaryota</taxon>
        <taxon>Fungi</taxon>
        <taxon>Dikarya</taxon>
        <taxon>Ascomycota</taxon>
        <taxon>Pezizomycotina</taxon>
        <taxon>Eurotiomycetes</taxon>
        <taxon>Eurotiomycetidae</taxon>
        <taxon>Eurotiales</taxon>
        <taxon>Aspergillaceae</taxon>
        <taxon>Penicillium</taxon>
    </lineage>
</organism>
<dbReference type="EMBL" id="MNBE01000228">
    <property type="protein sequence ID" value="OKP12371.1"/>
    <property type="molecule type" value="Genomic_DNA"/>
</dbReference>
<dbReference type="AlphaFoldDB" id="A0A1Q5UIT3"/>
<gene>
    <name evidence="1" type="ORF">PENSUB_2107</name>
</gene>
<keyword evidence="2" id="KW-1185">Reference proteome</keyword>
<comment type="caution">
    <text evidence="1">The sequence shown here is derived from an EMBL/GenBank/DDBJ whole genome shotgun (WGS) entry which is preliminary data.</text>
</comment>
<evidence type="ECO:0000313" key="1">
    <source>
        <dbReference type="EMBL" id="OKP12371.1"/>
    </source>
</evidence>
<evidence type="ECO:0000313" key="2">
    <source>
        <dbReference type="Proteomes" id="UP000186955"/>
    </source>
</evidence>
<dbReference type="Proteomes" id="UP000186955">
    <property type="component" value="Unassembled WGS sequence"/>
</dbReference>
<accession>A0A1Q5UIT3</accession>
<proteinExistence type="predicted"/>
<reference evidence="1 2" key="1">
    <citation type="submission" date="2016-10" db="EMBL/GenBank/DDBJ databases">
        <title>Genome sequence of the ascomycete fungus Penicillium subrubescens.</title>
        <authorList>
            <person name="De Vries R.P."/>
            <person name="Peng M."/>
            <person name="Dilokpimol A."/>
            <person name="Hilden K."/>
            <person name="Makela M.R."/>
            <person name="Grigoriev I."/>
            <person name="Riley R."/>
            <person name="Granchi Z."/>
        </authorList>
    </citation>
    <scope>NUCLEOTIDE SEQUENCE [LARGE SCALE GENOMIC DNA]</scope>
    <source>
        <strain evidence="1 2">CBS 132785</strain>
    </source>
</reference>